<dbReference type="SUPFAM" id="SSF143422">
    <property type="entry name" value="Transposase IS200-like"/>
    <property type="match status" value="1"/>
</dbReference>
<comment type="caution">
    <text evidence="2">The sequence shown here is derived from an EMBL/GenBank/DDBJ whole genome shotgun (WGS) entry which is preliminary data.</text>
</comment>
<dbReference type="Pfam" id="PF01797">
    <property type="entry name" value="Y1_Tnp"/>
    <property type="match status" value="1"/>
</dbReference>
<dbReference type="Gene3D" id="3.30.70.1290">
    <property type="entry name" value="Transposase IS200-like"/>
    <property type="match status" value="1"/>
</dbReference>
<protein>
    <submittedName>
        <fullName evidence="2">Transposase IS200-like protein</fullName>
    </submittedName>
</protein>
<organism evidence="2 3">
    <name type="scientific">Candidatus Uhrbacteria bacterium GW2011_GWF2_44_350</name>
    <dbReference type="NCBI Taxonomy" id="1619000"/>
    <lineage>
        <taxon>Bacteria</taxon>
        <taxon>Candidatus Uhriibacteriota</taxon>
    </lineage>
</organism>
<name>A0A0G1JIH0_9BACT</name>
<dbReference type="GO" id="GO:0006313">
    <property type="term" value="P:DNA transposition"/>
    <property type="evidence" value="ECO:0007669"/>
    <property type="project" value="InterPro"/>
</dbReference>
<dbReference type="GO" id="GO:0004803">
    <property type="term" value="F:transposase activity"/>
    <property type="evidence" value="ECO:0007669"/>
    <property type="project" value="InterPro"/>
</dbReference>
<sequence>MRTVKKSEHNAYQIHYHYACPVKYRKALFGFLYHEHTLRSVCVKIGECYEYGFEQVMSAAPKFSPSVIIQTIKSIIAREMFKKHPDLRKKLWGGQFWTEGFFVATVGEGGNRDVIREYVRKQGHPIDQLKLFNF</sequence>
<dbReference type="InterPro" id="IPR036515">
    <property type="entry name" value="Transposase_17_sf"/>
</dbReference>
<dbReference type="PANTHER" id="PTHR33360:SF2">
    <property type="entry name" value="TRANSPOSASE FOR INSERTION SEQUENCE ELEMENT IS200"/>
    <property type="match status" value="1"/>
</dbReference>
<evidence type="ECO:0000313" key="3">
    <source>
        <dbReference type="Proteomes" id="UP000034154"/>
    </source>
</evidence>
<evidence type="ECO:0000259" key="1">
    <source>
        <dbReference type="SMART" id="SM01321"/>
    </source>
</evidence>
<reference evidence="2 3" key="1">
    <citation type="journal article" date="2015" name="Nature">
        <title>rRNA introns, odd ribosomes, and small enigmatic genomes across a large radiation of phyla.</title>
        <authorList>
            <person name="Brown C.T."/>
            <person name="Hug L.A."/>
            <person name="Thomas B.C."/>
            <person name="Sharon I."/>
            <person name="Castelle C.J."/>
            <person name="Singh A."/>
            <person name="Wilkins M.J."/>
            <person name="Williams K.H."/>
            <person name="Banfield J.F."/>
        </authorList>
    </citation>
    <scope>NUCLEOTIDE SEQUENCE [LARGE SCALE GENOMIC DNA]</scope>
</reference>
<dbReference type="Proteomes" id="UP000034154">
    <property type="component" value="Unassembled WGS sequence"/>
</dbReference>
<gene>
    <name evidence="2" type="ORF">UW63_C0017G0021</name>
</gene>
<accession>A0A0G1JIH0</accession>
<evidence type="ECO:0000313" key="2">
    <source>
        <dbReference type="EMBL" id="KKT71421.1"/>
    </source>
</evidence>
<dbReference type="AlphaFoldDB" id="A0A0G1JIH0"/>
<dbReference type="SMART" id="SM01321">
    <property type="entry name" value="Y1_Tnp"/>
    <property type="match status" value="1"/>
</dbReference>
<dbReference type="NCBIfam" id="NF033573">
    <property type="entry name" value="transpos_IS200"/>
    <property type="match status" value="1"/>
</dbReference>
<dbReference type="EMBL" id="LCJB01000017">
    <property type="protein sequence ID" value="KKT71421.1"/>
    <property type="molecule type" value="Genomic_DNA"/>
</dbReference>
<dbReference type="InterPro" id="IPR002686">
    <property type="entry name" value="Transposase_17"/>
</dbReference>
<dbReference type="GO" id="GO:0003677">
    <property type="term" value="F:DNA binding"/>
    <property type="evidence" value="ECO:0007669"/>
    <property type="project" value="InterPro"/>
</dbReference>
<feature type="domain" description="Transposase IS200-like" evidence="1">
    <location>
        <begin position="11"/>
        <end position="122"/>
    </location>
</feature>
<proteinExistence type="predicted"/>
<dbReference type="PANTHER" id="PTHR33360">
    <property type="entry name" value="TRANSPOSASE FOR INSERTION SEQUENCE ELEMENT IS200"/>
    <property type="match status" value="1"/>
</dbReference>